<gene>
    <name evidence="7" type="ORF">I8748_25855</name>
</gene>
<keyword evidence="1" id="KW-0808">Transferase</keyword>
<dbReference type="GO" id="GO:0004674">
    <property type="term" value="F:protein serine/threonine kinase activity"/>
    <property type="evidence" value="ECO:0007669"/>
    <property type="project" value="UniProtKB-KW"/>
</dbReference>
<dbReference type="InterPro" id="IPR011009">
    <property type="entry name" value="Kinase-like_dom_sf"/>
</dbReference>
<comment type="caution">
    <text evidence="7">The sequence shown here is derived from an EMBL/GenBank/DDBJ whole genome shotgun (WGS) entry which is preliminary data.</text>
</comment>
<dbReference type="PROSITE" id="PS50011">
    <property type="entry name" value="PROTEIN_KINASE_DOM"/>
    <property type="match status" value="1"/>
</dbReference>
<dbReference type="Pfam" id="PF00069">
    <property type="entry name" value="Pkinase"/>
    <property type="match status" value="1"/>
</dbReference>
<sequence>MNKRVFASPQTTGLLAKRYQLKQLIGKGGMGEVFLADDVLLGGIPVAVKFLSQTFVNHKMQKDFEREASTSAALSQKSLHIVRAYDYGVSEEGKPFYVMEYLNGRSLKDLIPMPLPKFLTLARQICLGLQCAHQGINIDGKIYPLVHRDIKPANILVVPDPILGQLVKILDFGIAKFVNHAASISTNKGFNGTLPYSSPEQLEGVDLDSRSDIYSLGVMMFEMLTGAKPWKPETDLFGAWYKAHHFEVPRAIADVNPQLKIPQQLNDLIMACLAKNASDRPQNMTAILQVLNSLEKSNCPNFPTNLSSRSTPTTPSGSGLPLAVEQSFWQLVWPQDKPIQEIVFPQLLDTAQGTMATLWLMLPKQEIKKRALSRRYNQFIFVTSPHPMLLWVTVLYNQELGPKWLPCYLDMQNPQVHQVVSSLAEHERYPLICFTLEAPHSCANVLSSQIDPTQRQTLKVWLEQSKNLPHSAQPQLSKHLLKQQYKQLQSRILRHLASKSQFVVSS</sequence>
<evidence type="ECO:0000256" key="5">
    <source>
        <dbReference type="PROSITE-ProRule" id="PRU10141"/>
    </source>
</evidence>
<dbReference type="SMART" id="SM00220">
    <property type="entry name" value="S_TKc"/>
    <property type="match status" value="1"/>
</dbReference>
<dbReference type="Proteomes" id="UP000632766">
    <property type="component" value="Unassembled WGS sequence"/>
</dbReference>
<organism evidence="7 8">
    <name type="scientific">Amazonocrinis nigriterrae CENA67</name>
    <dbReference type="NCBI Taxonomy" id="2794033"/>
    <lineage>
        <taxon>Bacteria</taxon>
        <taxon>Bacillati</taxon>
        <taxon>Cyanobacteriota</taxon>
        <taxon>Cyanophyceae</taxon>
        <taxon>Nostocales</taxon>
        <taxon>Nostocaceae</taxon>
        <taxon>Amazonocrinis</taxon>
        <taxon>Amazonocrinis nigriterrae</taxon>
    </lineage>
</organism>
<keyword evidence="8" id="KW-1185">Reference proteome</keyword>
<feature type="domain" description="Protein kinase" evidence="6">
    <location>
        <begin position="19"/>
        <end position="292"/>
    </location>
</feature>
<dbReference type="AlphaFoldDB" id="A0A8J7HTD0"/>
<evidence type="ECO:0000256" key="4">
    <source>
        <dbReference type="ARBA" id="ARBA00022840"/>
    </source>
</evidence>
<dbReference type="SUPFAM" id="SSF56112">
    <property type="entry name" value="Protein kinase-like (PK-like)"/>
    <property type="match status" value="1"/>
</dbReference>
<evidence type="ECO:0000256" key="2">
    <source>
        <dbReference type="ARBA" id="ARBA00022741"/>
    </source>
</evidence>
<proteinExistence type="predicted"/>
<evidence type="ECO:0000313" key="7">
    <source>
        <dbReference type="EMBL" id="MBH8565556.1"/>
    </source>
</evidence>
<dbReference type="Gene3D" id="1.10.510.10">
    <property type="entry name" value="Transferase(Phosphotransferase) domain 1"/>
    <property type="match status" value="1"/>
</dbReference>
<dbReference type="Gene3D" id="3.30.200.20">
    <property type="entry name" value="Phosphorylase Kinase, domain 1"/>
    <property type="match status" value="1"/>
</dbReference>
<evidence type="ECO:0000256" key="1">
    <source>
        <dbReference type="ARBA" id="ARBA00022679"/>
    </source>
</evidence>
<protein>
    <submittedName>
        <fullName evidence="7">Serine/threonine protein kinase</fullName>
    </submittedName>
</protein>
<dbReference type="InterPro" id="IPR017441">
    <property type="entry name" value="Protein_kinase_ATP_BS"/>
</dbReference>
<reference evidence="7 8" key="1">
    <citation type="journal article" date="2021" name="Int. J. Syst. Evol. Microbiol.">
        <title>Amazonocrinis nigriterrae gen. nov., sp. nov., Atlanticothrix silvestris gen. nov., sp. nov. and Dendronalium phyllosphericum gen. nov., sp. nov., nostocacean cyanobacteria from Brazilian environments.</title>
        <authorList>
            <person name="Alvarenga D.O."/>
            <person name="Andreote A.P.D."/>
            <person name="Branco L.H.Z."/>
            <person name="Delbaje E."/>
            <person name="Cruz R.B."/>
            <person name="Varani A.M."/>
            <person name="Fiore M.F."/>
        </authorList>
    </citation>
    <scope>NUCLEOTIDE SEQUENCE [LARGE SCALE GENOMIC DNA]</scope>
    <source>
        <strain evidence="7 8">CENA67</strain>
    </source>
</reference>
<keyword evidence="3 7" id="KW-0418">Kinase</keyword>
<dbReference type="PROSITE" id="PS00107">
    <property type="entry name" value="PROTEIN_KINASE_ATP"/>
    <property type="match status" value="1"/>
</dbReference>
<dbReference type="CDD" id="cd14014">
    <property type="entry name" value="STKc_PknB_like"/>
    <property type="match status" value="1"/>
</dbReference>
<evidence type="ECO:0000256" key="3">
    <source>
        <dbReference type="ARBA" id="ARBA00022777"/>
    </source>
</evidence>
<keyword evidence="2 5" id="KW-0547">Nucleotide-binding</keyword>
<keyword evidence="7" id="KW-0723">Serine/threonine-protein kinase</keyword>
<dbReference type="RefSeq" id="WP_198127348.1">
    <property type="nucleotide sequence ID" value="NZ_JAECZC010000063.1"/>
</dbReference>
<accession>A0A8J7HTD0</accession>
<dbReference type="InterPro" id="IPR000719">
    <property type="entry name" value="Prot_kinase_dom"/>
</dbReference>
<name>A0A8J7HTD0_9NOST</name>
<dbReference type="PANTHER" id="PTHR43289">
    <property type="entry name" value="MITOGEN-ACTIVATED PROTEIN KINASE KINASE KINASE 20-RELATED"/>
    <property type="match status" value="1"/>
</dbReference>
<dbReference type="PROSITE" id="PS00108">
    <property type="entry name" value="PROTEIN_KINASE_ST"/>
    <property type="match status" value="1"/>
</dbReference>
<evidence type="ECO:0000259" key="6">
    <source>
        <dbReference type="PROSITE" id="PS50011"/>
    </source>
</evidence>
<dbReference type="PANTHER" id="PTHR43289:SF34">
    <property type="entry name" value="SERINE_THREONINE-PROTEIN KINASE YBDM-RELATED"/>
    <property type="match status" value="1"/>
</dbReference>
<dbReference type="EMBL" id="JAECZC010000063">
    <property type="protein sequence ID" value="MBH8565556.1"/>
    <property type="molecule type" value="Genomic_DNA"/>
</dbReference>
<feature type="binding site" evidence="5">
    <location>
        <position position="49"/>
    </location>
    <ligand>
        <name>ATP</name>
        <dbReference type="ChEBI" id="CHEBI:30616"/>
    </ligand>
</feature>
<dbReference type="InterPro" id="IPR008271">
    <property type="entry name" value="Ser/Thr_kinase_AS"/>
</dbReference>
<dbReference type="GO" id="GO:0005524">
    <property type="term" value="F:ATP binding"/>
    <property type="evidence" value="ECO:0007669"/>
    <property type="project" value="UniProtKB-UniRule"/>
</dbReference>
<evidence type="ECO:0000313" key="8">
    <source>
        <dbReference type="Proteomes" id="UP000632766"/>
    </source>
</evidence>
<keyword evidence="4 5" id="KW-0067">ATP-binding</keyword>